<evidence type="ECO:0000256" key="4">
    <source>
        <dbReference type="ARBA" id="ARBA00022679"/>
    </source>
</evidence>
<sequence>MQTRLIYNNKNLCYSKPPQSYGPNQESIILSVSEPIQNTIVIVVPSSRRNFSQRNLIRQTWGSIRIINKVHILAVVFFLGGQDAPGDEEVDVAKLEAEKSQFGDIIMGDFEDTYRNLTLKTIMVYEWLNAFCEEADLVVKTDDDVVLNIFKLTEELSTWTPAVVDSLNFWCGLHLEETIIREEDSPYRVSPEEYSGNVFPQHCAGVGYVTTMKVIQRIRKEIATSFQGIKCTHEDVFMTGIVPLKINSDGNEPIRYVDKIYEWIYYVDYFNINENILYLLQLIQQPANETLDVNEFKKRFEDKIFYLILGVPNFEKVYADMWNLLRKVYRKEKEITIRIDVL</sequence>
<dbReference type="Gene3D" id="3.90.550.50">
    <property type="match status" value="1"/>
</dbReference>
<keyword evidence="3 10" id="KW-0328">Glycosyltransferase</keyword>
<evidence type="ECO:0000256" key="7">
    <source>
        <dbReference type="ARBA" id="ARBA00022989"/>
    </source>
</evidence>
<keyword evidence="12" id="KW-1185">Reference proteome</keyword>
<accession>A0A9Q0RWN8</accession>
<dbReference type="GO" id="GO:0016758">
    <property type="term" value="F:hexosyltransferase activity"/>
    <property type="evidence" value="ECO:0007669"/>
    <property type="project" value="InterPro"/>
</dbReference>
<dbReference type="GO" id="GO:0006493">
    <property type="term" value="P:protein O-linked glycosylation"/>
    <property type="evidence" value="ECO:0007669"/>
    <property type="project" value="TreeGrafter"/>
</dbReference>
<evidence type="ECO:0000256" key="5">
    <source>
        <dbReference type="ARBA" id="ARBA00022692"/>
    </source>
</evidence>
<keyword evidence="6" id="KW-0735">Signal-anchor</keyword>
<dbReference type="Proteomes" id="UP001151699">
    <property type="component" value="Chromosome C"/>
</dbReference>
<dbReference type="GO" id="GO:0000139">
    <property type="term" value="C:Golgi membrane"/>
    <property type="evidence" value="ECO:0007669"/>
    <property type="project" value="UniProtKB-SubCell"/>
</dbReference>
<keyword evidence="5" id="KW-0812">Transmembrane</keyword>
<dbReference type="InterPro" id="IPR002659">
    <property type="entry name" value="Glyco_trans_31"/>
</dbReference>
<reference evidence="11" key="1">
    <citation type="submission" date="2022-07" db="EMBL/GenBank/DDBJ databases">
        <authorList>
            <person name="Trinca V."/>
            <person name="Uliana J.V.C."/>
            <person name="Torres T.T."/>
            <person name="Ward R.J."/>
            <person name="Monesi N."/>
        </authorList>
    </citation>
    <scope>NUCLEOTIDE SEQUENCE</scope>
    <source>
        <strain evidence="11">HSMRA1968</strain>
        <tissue evidence="11">Whole embryos</tissue>
    </source>
</reference>
<evidence type="ECO:0000256" key="9">
    <source>
        <dbReference type="ARBA" id="ARBA00023136"/>
    </source>
</evidence>
<keyword evidence="8 10" id="KW-0333">Golgi apparatus</keyword>
<dbReference type="EC" id="2.4.1.-" evidence="10"/>
<keyword evidence="9" id="KW-0472">Membrane</keyword>
<evidence type="ECO:0000256" key="8">
    <source>
        <dbReference type="ARBA" id="ARBA00023034"/>
    </source>
</evidence>
<comment type="caution">
    <text evidence="11">The sequence shown here is derived from an EMBL/GenBank/DDBJ whole genome shotgun (WGS) entry which is preliminary data.</text>
</comment>
<evidence type="ECO:0000313" key="12">
    <source>
        <dbReference type="Proteomes" id="UP001151699"/>
    </source>
</evidence>
<proteinExistence type="inferred from homology"/>
<dbReference type="Pfam" id="PF01762">
    <property type="entry name" value="Galactosyl_T"/>
    <property type="match status" value="1"/>
</dbReference>
<dbReference type="OrthoDB" id="5512589at2759"/>
<dbReference type="EMBL" id="WJQU01000004">
    <property type="protein sequence ID" value="KAJ6635093.1"/>
    <property type="molecule type" value="Genomic_DNA"/>
</dbReference>
<dbReference type="PANTHER" id="PTHR11214:SF376">
    <property type="entry name" value="HEXOSYLTRANSFERASE"/>
    <property type="match status" value="1"/>
</dbReference>
<gene>
    <name evidence="11" type="primary">B3GALT5_3</name>
    <name evidence="11" type="ORF">Bhyg_13676</name>
</gene>
<dbReference type="AlphaFoldDB" id="A0A9Q0RWN8"/>
<comment type="similarity">
    <text evidence="2 10">Belongs to the glycosyltransferase 31 family.</text>
</comment>
<name>A0A9Q0RWN8_9DIPT</name>
<keyword evidence="7" id="KW-1133">Transmembrane helix</keyword>
<dbReference type="PANTHER" id="PTHR11214">
    <property type="entry name" value="BETA-1,3-N-ACETYLGLUCOSAMINYLTRANSFERASE"/>
    <property type="match status" value="1"/>
</dbReference>
<evidence type="ECO:0000256" key="6">
    <source>
        <dbReference type="ARBA" id="ARBA00022968"/>
    </source>
</evidence>
<evidence type="ECO:0000256" key="3">
    <source>
        <dbReference type="ARBA" id="ARBA00022676"/>
    </source>
</evidence>
<organism evidence="11 12">
    <name type="scientific">Pseudolycoriella hygida</name>
    <dbReference type="NCBI Taxonomy" id="35572"/>
    <lineage>
        <taxon>Eukaryota</taxon>
        <taxon>Metazoa</taxon>
        <taxon>Ecdysozoa</taxon>
        <taxon>Arthropoda</taxon>
        <taxon>Hexapoda</taxon>
        <taxon>Insecta</taxon>
        <taxon>Pterygota</taxon>
        <taxon>Neoptera</taxon>
        <taxon>Endopterygota</taxon>
        <taxon>Diptera</taxon>
        <taxon>Nematocera</taxon>
        <taxon>Sciaroidea</taxon>
        <taxon>Sciaridae</taxon>
        <taxon>Pseudolycoriella</taxon>
    </lineage>
</organism>
<evidence type="ECO:0000256" key="10">
    <source>
        <dbReference type="RuleBase" id="RU363063"/>
    </source>
</evidence>
<evidence type="ECO:0000256" key="1">
    <source>
        <dbReference type="ARBA" id="ARBA00004323"/>
    </source>
</evidence>
<comment type="subcellular location">
    <subcellularLocation>
        <location evidence="1 10">Golgi apparatus membrane</location>
        <topology evidence="1 10">Single-pass type II membrane protein</topology>
    </subcellularLocation>
</comment>
<evidence type="ECO:0000256" key="2">
    <source>
        <dbReference type="ARBA" id="ARBA00008661"/>
    </source>
</evidence>
<keyword evidence="4" id="KW-0808">Transferase</keyword>
<protein>
    <recommendedName>
        <fullName evidence="10">Hexosyltransferase</fullName>
        <ecNumber evidence="10">2.4.1.-</ecNumber>
    </recommendedName>
</protein>
<evidence type="ECO:0000313" key="11">
    <source>
        <dbReference type="EMBL" id="KAJ6635093.1"/>
    </source>
</evidence>